<dbReference type="InterPro" id="IPR024983">
    <property type="entry name" value="CHAT_dom"/>
</dbReference>
<keyword evidence="1" id="KW-0802">TPR repeat</keyword>
<dbReference type="SMART" id="SM00028">
    <property type="entry name" value="TPR"/>
    <property type="match status" value="19"/>
</dbReference>
<sequence length="1638" mass="180887">IAKEVGDKAGEGRAYGNLGNAYQSLGDFYKEIEYHECHLQIAKEEGDKVGEGQAYGGLGNAYQCLSDFHEAVAYHEHHLQTAKEVGDKAGEGKAYCNLSNAYQSLGNFHKAIEYCERDLQIAKEVGEKAGEGGTYGNLGNAYESLGDFHRAIEYHEHRLQIAKEVGDKAGEGRAYGNLEVGDKAGEGRAYGNLGNAYQKLCDFHKAIKYHEHRLQIAKEVGDKDGEGQAYGNLGNAYFMLNHISKDRGSFLKARDCFSSSLSKLNEIRTHLQFNDEWKISYRDTYNNIYNSLWCLHLNQGEVNDALRVAEDGRAQALKDLMEENYGCQDVYSWSHSSEKSTGSSLRSIHSTTVFIALNRQEIIFWVIRKDEEVTLRRREVRDYVSEEDVRTFLSTLHHTTLDEIGVRAGVKIENRSLDESREVGCTTDRAPVNISRPLSSQESLKSFFDLIIAPVADLVHGNDLVLVPEGPLCLVPYAALMNPKQEYLCESLKIRLIPSLTTLKLITDSPADCHNKTGALLVGDPYLEEVLYKGRKLCELPYAKKEVEMIGRILGTAPLIGKMATKGEVLKRLSTVALVHIAAHGKMDTGEIILAPNPAEESHHPEEKDFLLTMADVLEAKLRARLVVLSCCHSAHGEIKAEGVVGISRAFLGAGARSVLVSLWGIDDEATFRLGDFHKAIENHERRLQIAKEVGDKAGEGRAYGNLGNAYHRLADFHKAIEYHECHLQIAKEVGDKAGEGRAYGNLGNAYHRLADFHKAIDYHECHLQIAKEVGDKAGEGGAYGNLGIAYRSLGDFHKAIEYHELGDKAEEGQAYGNLGIAYGSLGDFHKAIEYHECHLQIAKEVGDKAGEGQAYGNLGIAYNSLGDFHKAIEYHECHLQIAKEVGDKAGKGRAYGNLGIAYRSLGDFHKAIEYHKCYLQIAKEVGDKAGEGRTYGNLGIAYHSLGDFHKAIEYHECDLKIAKEVGDKAGEGRAYGNLGNTYDSLGDFHKAMECHECHLKIAKEVGDKAGEGGAYGNLGNAYHSLGDFHKAIEYHECHLQIAKEVGDKAGEGEAYGNLGNAYDSLDDFHKAIEYHECQLQIAKEVGDKAGEGGAYGNLGNAYDSLGHFHKAIEYHECHLQIAKEVGDKAREGGAYGNLGNAYGSLGDFHKAIEYYECHLQIAKEVGDKVGEGQAYGNLGHAYFLLNDTYRDTYNSVNNNLWRLYLSQGEVRDALRVAEGGRAQALKDLMEENYGCQEVYSQSHSSGKSSGSSFRSIPSTTVFIALDRQEIIFWVIRKDEVTLRRRKVGDISEVDVRAFLTTLHSTALDEIGVRAGVKIENRSLDQLREGDCMTEKASCSVSQPVSSKESLKRFFDLTIAPIADLVHGDDLILVPEGPLCLVPYAALMNPEQKYLCESLRIRLIPSLTTLKLVTDSPADFHNKTGALLVGDPYLEEVLYKGRKLCELPYAKKEVEMIGRILGTAPLIGKMATKGEVLKRLSTVALVHIAAHSKMDTGEIILAPNPAEESHHSEEKDFLLTMADVLEAKLRARLVVLSCCHSAHGEIKAEGVVGIARAFLGAGARSVLVSLWGIYDEATSWFMKHFYKELVKGRRVSEALNQAMKCMRESEEFGEVKYWAPFVLIGDDVTLELNGTDSV</sequence>
<dbReference type="Pfam" id="PF13176">
    <property type="entry name" value="TPR_7"/>
    <property type="match status" value="3"/>
</dbReference>
<dbReference type="EMBL" id="CALNXJ010000087">
    <property type="protein sequence ID" value="CAH3162760.1"/>
    <property type="molecule type" value="Genomic_DNA"/>
</dbReference>
<evidence type="ECO:0000256" key="1">
    <source>
        <dbReference type="PROSITE-ProRule" id="PRU00339"/>
    </source>
</evidence>
<dbReference type="PANTHER" id="PTHR10098:SF108">
    <property type="entry name" value="TETRATRICOPEPTIDE REPEAT PROTEIN 28"/>
    <property type="match status" value="1"/>
</dbReference>
<comment type="caution">
    <text evidence="3">The sequence shown here is derived from an EMBL/GenBank/DDBJ whole genome shotgun (WGS) entry which is preliminary data.</text>
</comment>
<feature type="repeat" description="TPR" evidence="1">
    <location>
        <begin position="1133"/>
        <end position="1166"/>
    </location>
</feature>
<feature type="repeat" description="TPR" evidence="1">
    <location>
        <begin position="92"/>
        <end position="125"/>
    </location>
</feature>
<feature type="repeat" description="TPR" evidence="1">
    <location>
        <begin position="1053"/>
        <end position="1086"/>
    </location>
</feature>
<proteinExistence type="predicted"/>
<dbReference type="InterPro" id="IPR019734">
    <property type="entry name" value="TPR_rpt"/>
</dbReference>
<reference evidence="3 4" key="1">
    <citation type="submission" date="2022-05" db="EMBL/GenBank/DDBJ databases">
        <authorList>
            <consortium name="Genoscope - CEA"/>
            <person name="William W."/>
        </authorList>
    </citation>
    <scope>NUCLEOTIDE SEQUENCE [LARGE SCALE GENOMIC DNA]</scope>
</reference>
<feature type="domain" description="CHAT" evidence="2">
    <location>
        <begin position="1349"/>
        <end position="1626"/>
    </location>
</feature>
<feature type="repeat" description="TPR" evidence="1">
    <location>
        <begin position="893"/>
        <end position="926"/>
    </location>
</feature>
<protein>
    <recommendedName>
        <fullName evidence="2">CHAT domain-containing protein</fullName>
    </recommendedName>
</protein>
<evidence type="ECO:0000259" key="2">
    <source>
        <dbReference type="Pfam" id="PF12770"/>
    </source>
</evidence>
<feature type="non-terminal residue" evidence="3">
    <location>
        <position position="1"/>
    </location>
</feature>
<dbReference type="Pfam" id="PF13424">
    <property type="entry name" value="TPR_12"/>
    <property type="match status" value="8"/>
</dbReference>
<feature type="repeat" description="TPR" evidence="1">
    <location>
        <begin position="853"/>
        <end position="886"/>
    </location>
</feature>
<evidence type="ECO:0000313" key="4">
    <source>
        <dbReference type="Proteomes" id="UP001159428"/>
    </source>
</evidence>
<accession>A0AAU9Y146</accession>
<evidence type="ECO:0000313" key="3">
    <source>
        <dbReference type="EMBL" id="CAH3162760.1"/>
    </source>
</evidence>
<dbReference type="InterPro" id="IPR011990">
    <property type="entry name" value="TPR-like_helical_dom_sf"/>
</dbReference>
<dbReference type="SUPFAM" id="SSF48452">
    <property type="entry name" value="TPR-like"/>
    <property type="match status" value="6"/>
</dbReference>
<gene>
    <name evidence="3" type="ORF">PMEA_00034365</name>
</gene>
<feature type="domain" description="CHAT" evidence="2">
    <location>
        <begin position="441"/>
        <end position="674"/>
    </location>
</feature>
<feature type="repeat" description="TPR" evidence="1">
    <location>
        <begin position="1013"/>
        <end position="1046"/>
    </location>
</feature>
<dbReference type="Proteomes" id="UP001159428">
    <property type="component" value="Unassembled WGS sequence"/>
</dbReference>
<feature type="repeat" description="TPR" evidence="1">
    <location>
        <begin position="813"/>
        <end position="846"/>
    </location>
</feature>
<dbReference type="Pfam" id="PF12770">
    <property type="entry name" value="CHAT"/>
    <property type="match status" value="2"/>
</dbReference>
<feature type="repeat" description="TPR" evidence="1">
    <location>
        <begin position="933"/>
        <end position="966"/>
    </location>
</feature>
<dbReference type="PANTHER" id="PTHR10098">
    <property type="entry name" value="RAPSYN-RELATED"/>
    <property type="match status" value="1"/>
</dbReference>
<keyword evidence="4" id="KW-1185">Reference proteome</keyword>
<dbReference type="Gene3D" id="1.25.40.10">
    <property type="entry name" value="Tetratricopeptide repeat domain"/>
    <property type="match status" value="11"/>
</dbReference>
<dbReference type="PROSITE" id="PS50005">
    <property type="entry name" value="TPR"/>
    <property type="match status" value="9"/>
</dbReference>
<feature type="repeat" description="TPR" evidence="1">
    <location>
        <begin position="132"/>
        <end position="165"/>
    </location>
</feature>
<name>A0AAU9Y146_9CNID</name>
<organism evidence="3 4">
    <name type="scientific">Pocillopora meandrina</name>
    <dbReference type="NCBI Taxonomy" id="46732"/>
    <lineage>
        <taxon>Eukaryota</taxon>
        <taxon>Metazoa</taxon>
        <taxon>Cnidaria</taxon>
        <taxon>Anthozoa</taxon>
        <taxon>Hexacorallia</taxon>
        <taxon>Scleractinia</taxon>
        <taxon>Astrocoeniina</taxon>
        <taxon>Pocilloporidae</taxon>
        <taxon>Pocillopora</taxon>
    </lineage>
</organism>